<reference evidence="2 3" key="1">
    <citation type="submission" date="2023-07" db="EMBL/GenBank/DDBJ databases">
        <title>Genomic Encyclopedia of Type Strains, Phase IV (KMG-IV): sequencing the most valuable type-strain genomes for metagenomic binning, comparative biology and taxonomic classification.</title>
        <authorList>
            <person name="Goeker M."/>
        </authorList>
    </citation>
    <scope>NUCLEOTIDE SEQUENCE [LARGE SCALE GENOMIC DNA]</scope>
    <source>
        <strain evidence="2 3">DSM 9768</strain>
    </source>
</reference>
<name>A0ABT9ZUR0_9BACI</name>
<dbReference type="SUPFAM" id="SSF103473">
    <property type="entry name" value="MFS general substrate transporter"/>
    <property type="match status" value="1"/>
</dbReference>
<keyword evidence="1" id="KW-1133">Transmembrane helix</keyword>
<dbReference type="Gene3D" id="1.20.1250.20">
    <property type="entry name" value="MFS general substrate transporter like domains"/>
    <property type="match status" value="1"/>
</dbReference>
<organism evidence="2 3">
    <name type="scientific">Evansella vedderi</name>
    <dbReference type="NCBI Taxonomy" id="38282"/>
    <lineage>
        <taxon>Bacteria</taxon>
        <taxon>Bacillati</taxon>
        <taxon>Bacillota</taxon>
        <taxon>Bacilli</taxon>
        <taxon>Bacillales</taxon>
        <taxon>Bacillaceae</taxon>
        <taxon>Evansella</taxon>
    </lineage>
</organism>
<keyword evidence="1" id="KW-0812">Transmembrane</keyword>
<gene>
    <name evidence="2" type="ORF">J2S74_002054</name>
</gene>
<keyword evidence="1" id="KW-0472">Membrane</keyword>
<accession>A0ABT9ZUR0</accession>
<sequence>MNYYGLIVHTLKGPLISSIRLDTGISNTAVGLLTTLPLLAFALLSTIAPKIGRAIGNETAVFIALIILTIGILMRSMGYIPTLFIGTAIIGIGITIGNVLLPGIVKQDTH</sequence>
<feature type="transmembrane region" description="Helical" evidence="1">
    <location>
        <begin position="83"/>
        <end position="105"/>
    </location>
</feature>
<comment type="caution">
    <text evidence="2">The sequence shown here is derived from an EMBL/GenBank/DDBJ whole genome shotgun (WGS) entry which is preliminary data.</text>
</comment>
<dbReference type="InterPro" id="IPR052524">
    <property type="entry name" value="MFS_Cyanate_Porter"/>
</dbReference>
<dbReference type="Proteomes" id="UP001230005">
    <property type="component" value="Unassembled WGS sequence"/>
</dbReference>
<dbReference type="PANTHER" id="PTHR23523:SF2">
    <property type="entry name" value="2-NITROIMIDAZOLE TRANSPORTER"/>
    <property type="match status" value="1"/>
</dbReference>
<dbReference type="RefSeq" id="WP_307324969.1">
    <property type="nucleotide sequence ID" value="NZ_JAUSUG010000007.1"/>
</dbReference>
<keyword evidence="3" id="KW-1185">Reference proteome</keyword>
<evidence type="ECO:0000256" key="1">
    <source>
        <dbReference type="SAM" id="Phobius"/>
    </source>
</evidence>
<evidence type="ECO:0000313" key="2">
    <source>
        <dbReference type="EMBL" id="MDQ0254675.1"/>
    </source>
</evidence>
<protein>
    <submittedName>
        <fullName evidence="2">CP family cyanate transporter-like MFS transporter</fullName>
    </submittedName>
</protein>
<dbReference type="EMBL" id="JAUSUG010000007">
    <property type="protein sequence ID" value="MDQ0254675.1"/>
    <property type="molecule type" value="Genomic_DNA"/>
</dbReference>
<evidence type="ECO:0000313" key="3">
    <source>
        <dbReference type="Proteomes" id="UP001230005"/>
    </source>
</evidence>
<feature type="transmembrane region" description="Helical" evidence="1">
    <location>
        <begin position="60"/>
        <end position="77"/>
    </location>
</feature>
<proteinExistence type="predicted"/>
<dbReference type="InterPro" id="IPR036259">
    <property type="entry name" value="MFS_trans_sf"/>
</dbReference>
<dbReference type="PANTHER" id="PTHR23523">
    <property type="match status" value="1"/>
</dbReference>
<feature type="transmembrane region" description="Helical" evidence="1">
    <location>
        <begin position="29"/>
        <end position="48"/>
    </location>
</feature>